<reference evidence="2 3" key="1">
    <citation type="submission" date="2020-10" db="EMBL/GenBank/DDBJ databases">
        <title>Phylogeny of dyella-like bacteria.</title>
        <authorList>
            <person name="Fu J."/>
        </authorList>
    </citation>
    <scope>NUCLEOTIDE SEQUENCE [LARGE SCALE GENOMIC DNA]</scope>
    <source>
        <strain evidence="2 3">BB4</strain>
    </source>
</reference>
<keyword evidence="1" id="KW-0732">Signal</keyword>
<protein>
    <submittedName>
        <fullName evidence="2">Transporter</fullName>
    </submittedName>
</protein>
<evidence type="ECO:0000313" key="3">
    <source>
        <dbReference type="Proteomes" id="UP001620408"/>
    </source>
</evidence>
<keyword evidence="3" id="KW-1185">Reference proteome</keyword>
<evidence type="ECO:0000256" key="1">
    <source>
        <dbReference type="SAM" id="SignalP"/>
    </source>
</evidence>
<feature type="chain" id="PRO_5046874721" evidence="1">
    <location>
        <begin position="34"/>
        <end position="337"/>
    </location>
</feature>
<feature type="signal peptide" evidence="1">
    <location>
        <begin position="1"/>
        <end position="33"/>
    </location>
</feature>
<proteinExistence type="predicted"/>
<gene>
    <name evidence="2" type="ORF">ISS97_02120</name>
</gene>
<dbReference type="EMBL" id="JADIKD010000006">
    <property type="protein sequence ID" value="MFK2916047.1"/>
    <property type="molecule type" value="Genomic_DNA"/>
</dbReference>
<sequence>MNFPVRTATVSRHRRWIGWCVFGLLALPFAAWAQSAPVDSAPSAPERQSRDNAWWTGPMLANSAATLPQGHYLIEPYLFDAHSKHADGFGSLTYINYGLMDRLTIGAIPVFGYNRVDGGPSASGIGAGDLSLLAQYRLTQFQEGSWLPTISIQLEETFPTGKYDRLRNRPADAQGSGAYTTILQINTQTYFWMPTGRILRMRFNVSQAYSRRVDVTGVSVYGTGQGFRGHAKPGSSFYANAAWEYSLTQNWVLALDLTYRHNRNTRVSGTDTSDPLGLPGQQVVRANSGPSVAFAFAPAIEYNINANLGVLFGTRVILGNRRTERSVTPALAINYVH</sequence>
<evidence type="ECO:0000313" key="2">
    <source>
        <dbReference type="EMBL" id="MFK2916047.1"/>
    </source>
</evidence>
<organism evidence="2 3">
    <name type="scientific">Dyella koreensis</name>
    <dbReference type="NCBI Taxonomy" id="311235"/>
    <lineage>
        <taxon>Bacteria</taxon>
        <taxon>Pseudomonadati</taxon>
        <taxon>Pseudomonadota</taxon>
        <taxon>Gammaproteobacteria</taxon>
        <taxon>Lysobacterales</taxon>
        <taxon>Rhodanobacteraceae</taxon>
        <taxon>Dyella</taxon>
    </lineage>
</organism>
<name>A0ABW8JZG3_9GAMM</name>
<accession>A0ABW8JZG3</accession>
<dbReference type="Proteomes" id="UP001620408">
    <property type="component" value="Unassembled WGS sequence"/>
</dbReference>
<comment type="caution">
    <text evidence="2">The sequence shown here is derived from an EMBL/GenBank/DDBJ whole genome shotgun (WGS) entry which is preliminary data.</text>
</comment>